<feature type="non-terminal residue" evidence="1">
    <location>
        <position position="1"/>
    </location>
</feature>
<evidence type="ECO:0000313" key="1">
    <source>
        <dbReference type="EMBL" id="PRX38481.1"/>
    </source>
</evidence>
<comment type="caution">
    <text evidence="1">The sequence shown here is derived from an EMBL/GenBank/DDBJ whole genome shotgun (WGS) entry which is preliminary data.</text>
</comment>
<reference evidence="1 2" key="1">
    <citation type="submission" date="2018-03" db="EMBL/GenBank/DDBJ databases">
        <title>Genomic Encyclopedia of Archaeal and Bacterial Type Strains, Phase II (KMG-II): from individual species to whole genera.</title>
        <authorList>
            <person name="Goeker M."/>
        </authorList>
    </citation>
    <scope>NUCLEOTIDE SEQUENCE [LARGE SCALE GENOMIC DNA]</scope>
    <source>
        <strain evidence="1 2">DSM 44946</strain>
    </source>
</reference>
<dbReference type="Proteomes" id="UP000237797">
    <property type="component" value="Unassembled WGS sequence"/>
</dbReference>
<keyword evidence="2" id="KW-1185">Reference proteome</keyword>
<sequence length="224" mass="25649">FLRNPLAETRTWWDQWSRLTPEQRLQAAASTFLSVVFHRLGIGTVKKGLQFARKSMHRSRLKPGNPDFNYEVVEGTLRNGEVVKYAVTSDGRRIKLLGSQYAGSVNKNGIPFDKNGFVDFSEWVIAEVRLPDNMIVGRSWDQARVATEEFYKQLKGNEELMKKFNFDELQWKAIKSGKGKIPGYTWHHHQDTGRMQLVPTSIHKKGLPHTGGHALWGSQKLTKE</sequence>
<organism evidence="1 2">
    <name type="scientific">Planifilum fimeticola</name>
    <dbReference type="NCBI Taxonomy" id="201975"/>
    <lineage>
        <taxon>Bacteria</taxon>
        <taxon>Bacillati</taxon>
        <taxon>Bacillota</taxon>
        <taxon>Bacilli</taxon>
        <taxon>Bacillales</taxon>
        <taxon>Thermoactinomycetaceae</taxon>
        <taxon>Planifilum</taxon>
    </lineage>
</organism>
<name>A0A2T0L9R6_9BACL</name>
<proteinExistence type="predicted"/>
<dbReference type="Pfam" id="PF12639">
    <property type="entry name" value="Colicin-DNase"/>
    <property type="match status" value="1"/>
</dbReference>
<protein>
    <submittedName>
        <fullName evidence="1">Colicin-lik bacteriocin with DNase/tRNase domain</fullName>
    </submittedName>
</protein>
<gene>
    <name evidence="1" type="ORF">CLV97_1633</name>
</gene>
<dbReference type="EMBL" id="PVNE01000063">
    <property type="protein sequence ID" value="PRX38481.1"/>
    <property type="molecule type" value="Genomic_DNA"/>
</dbReference>
<evidence type="ECO:0000313" key="2">
    <source>
        <dbReference type="Proteomes" id="UP000237797"/>
    </source>
</evidence>
<dbReference type="RefSeq" id="WP_211295797.1">
    <property type="nucleotide sequence ID" value="NZ_PVNE01000063.1"/>
</dbReference>
<accession>A0A2T0L9R6</accession>
<dbReference type="AlphaFoldDB" id="A0A2T0L9R6"/>